<gene>
    <name evidence="2" type="ORF">VNO77_04701</name>
</gene>
<feature type="transmembrane region" description="Helical" evidence="1">
    <location>
        <begin position="6"/>
        <end position="28"/>
    </location>
</feature>
<keyword evidence="1" id="KW-1133">Transmembrane helix</keyword>
<protein>
    <submittedName>
        <fullName evidence="2">Uncharacterized protein</fullName>
    </submittedName>
</protein>
<sequence length="84" mass="9857">MVRQNITVYVVLYTNGWLLLPLQLGLYYGSIRARSSSYSFQLGKQIEEENRNLCKNFHKETIYQLISLHAHTGVIKEQTKKRIN</sequence>
<name>A0AAN9R9B3_CANGL</name>
<dbReference type="AlphaFoldDB" id="A0AAN9R9B3"/>
<organism evidence="2 3">
    <name type="scientific">Canavalia gladiata</name>
    <name type="common">Sword bean</name>
    <name type="synonym">Dolichos gladiatus</name>
    <dbReference type="NCBI Taxonomy" id="3824"/>
    <lineage>
        <taxon>Eukaryota</taxon>
        <taxon>Viridiplantae</taxon>
        <taxon>Streptophyta</taxon>
        <taxon>Embryophyta</taxon>
        <taxon>Tracheophyta</taxon>
        <taxon>Spermatophyta</taxon>
        <taxon>Magnoliopsida</taxon>
        <taxon>eudicotyledons</taxon>
        <taxon>Gunneridae</taxon>
        <taxon>Pentapetalae</taxon>
        <taxon>rosids</taxon>
        <taxon>fabids</taxon>
        <taxon>Fabales</taxon>
        <taxon>Fabaceae</taxon>
        <taxon>Papilionoideae</taxon>
        <taxon>50 kb inversion clade</taxon>
        <taxon>NPAAA clade</taxon>
        <taxon>indigoferoid/millettioid clade</taxon>
        <taxon>Phaseoleae</taxon>
        <taxon>Canavalia</taxon>
    </lineage>
</organism>
<comment type="caution">
    <text evidence="2">The sequence shown here is derived from an EMBL/GenBank/DDBJ whole genome shotgun (WGS) entry which is preliminary data.</text>
</comment>
<keyword evidence="1" id="KW-0472">Membrane</keyword>
<accession>A0AAN9R9B3</accession>
<evidence type="ECO:0000256" key="1">
    <source>
        <dbReference type="SAM" id="Phobius"/>
    </source>
</evidence>
<evidence type="ECO:0000313" key="3">
    <source>
        <dbReference type="Proteomes" id="UP001367508"/>
    </source>
</evidence>
<proteinExistence type="predicted"/>
<dbReference type="EMBL" id="JAYMYQ010000001">
    <property type="protein sequence ID" value="KAK7362584.1"/>
    <property type="molecule type" value="Genomic_DNA"/>
</dbReference>
<reference evidence="2 3" key="1">
    <citation type="submission" date="2024-01" db="EMBL/GenBank/DDBJ databases">
        <title>The genomes of 5 underutilized Papilionoideae crops provide insights into root nodulation and disease resistanc.</title>
        <authorList>
            <person name="Jiang F."/>
        </authorList>
    </citation>
    <scope>NUCLEOTIDE SEQUENCE [LARGE SCALE GENOMIC DNA]</scope>
    <source>
        <strain evidence="2">LVBAO_FW01</strain>
        <tissue evidence="2">Leaves</tissue>
    </source>
</reference>
<dbReference type="Proteomes" id="UP001367508">
    <property type="component" value="Unassembled WGS sequence"/>
</dbReference>
<keyword evidence="3" id="KW-1185">Reference proteome</keyword>
<evidence type="ECO:0000313" key="2">
    <source>
        <dbReference type="EMBL" id="KAK7362584.1"/>
    </source>
</evidence>
<keyword evidence="1" id="KW-0812">Transmembrane</keyword>